<organism evidence="1 2">
    <name type="scientific">Mobilicoccus pelagius NBRC 104925</name>
    <dbReference type="NCBI Taxonomy" id="1089455"/>
    <lineage>
        <taxon>Bacteria</taxon>
        <taxon>Bacillati</taxon>
        <taxon>Actinomycetota</taxon>
        <taxon>Actinomycetes</taxon>
        <taxon>Micrococcales</taxon>
        <taxon>Dermatophilaceae</taxon>
        <taxon>Mobilicoccus</taxon>
    </lineage>
</organism>
<proteinExistence type="predicted"/>
<dbReference type="Proteomes" id="UP000004367">
    <property type="component" value="Unassembled WGS sequence"/>
</dbReference>
<dbReference type="STRING" id="1089455.MOPEL_069_00010"/>
<evidence type="ECO:0000313" key="1">
    <source>
        <dbReference type="EMBL" id="GAB48246.1"/>
    </source>
</evidence>
<protein>
    <submittedName>
        <fullName evidence="1">Uncharacterized protein</fullName>
    </submittedName>
</protein>
<feature type="non-terminal residue" evidence="1">
    <location>
        <position position="123"/>
    </location>
</feature>
<reference evidence="1 2" key="1">
    <citation type="submission" date="2012-02" db="EMBL/GenBank/DDBJ databases">
        <title>Whole genome shotgun sequence of Mobilicoccus pelagius NBRC 104925.</title>
        <authorList>
            <person name="Yoshida Y."/>
            <person name="Hosoyama A."/>
            <person name="Tsuchikane K."/>
            <person name="Katsumata H."/>
            <person name="Yamazaki S."/>
            <person name="Fujita N."/>
        </authorList>
    </citation>
    <scope>NUCLEOTIDE SEQUENCE [LARGE SCALE GENOMIC DNA]</scope>
    <source>
        <strain evidence="1 2">NBRC 104925</strain>
    </source>
</reference>
<name>H5UR88_9MICO</name>
<evidence type="ECO:0000313" key="2">
    <source>
        <dbReference type="Proteomes" id="UP000004367"/>
    </source>
</evidence>
<comment type="caution">
    <text evidence="1">The sequence shown here is derived from an EMBL/GenBank/DDBJ whole genome shotgun (WGS) entry which is preliminary data.</text>
</comment>
<dbReference type="eggNOG" id="COG1502">
    <property type="taxonomic scope" value="Bacteria"/>
</dbReference>
<gene>
    <name evidence="1" type="ORF">MOPEL_069_00010</name>
</gene>
<accession>H5UR88</accession>
<dbReference type="EMBL" id="BAFE01000049">
    <property type="protein sequence ID" value="GAB48246.1"/>
    <property type="molecule type" value="Genomic_DNA"/>
</dbReference>
<keyword evidence="2" id="KW-1185">Reference proteome</keyword>
<dbReference type="AlphaFoldDB" id="H5UR88"/>
<sequence>MTQLPDFATNHSANEPPVRVADRVNDLLRLLRQNKVTPPPVAIATAYINPGGFGLLAGELEQAPRVRLLLGAEPEQEAVRAVSAHDAAMDSRIDAAVEQHDAWLAAERDTMGFARQPDADARR</sequence>